<comment type="caution">
    <text evidence="1">The sequence shown here is derived from an EMBL/GenBank/DDBJ whole genome shotgun (WGS) entry which is preliminary data.</text>
</comment>
<dbReference type="EMBL" id="QKZU01000015">
    <property type="protein sequence ID" value="PZX52463.1"/>
    <property type="molecule type" value="Genomic_DNA"/>
</dbReference>
<dbReference type="OrthoDB" id="9801717at2"/>
<name>A0A2W7QVA9_9BACT</name>
<proteinExistence type="predicted"/>
<protein>
    <submittedName>
        <fullName evidence="1">Uncharacterized protein</fullName>
    </submittedName>
</protein>
<evidence type="ECO:0000313" key="4">
    <source>
        <dbReference type="Proteomes" id="UP000321927"/>
    </source>
</evidence>
<organism evidence="1 3">
    <name type="scientific">Algoriphagus ratkowskyi</name>
    <dbReference type="NCBI Taxonomy" id="57028"/>
    <lineage>
        <taxon>Bacteria</taxon>
        <taxon>Pseudomonadati</taxon>
        <taxon>Bacteroidota</taxon>
        <taxon>Cytophagia</taxon>
        <taxon>Cytophagales</taxon>
        <taxon>Cyclobacteriaceae</taxon>
        <taxon>Algoriphagus</taxon>
    </lineage>
</organism>
<dbReference type="AlphaFoldDB" id="A0A2W7QVA9"/>
<dbReference type="Proteomes" id="UP000249115">
    <property type="component" value="Unassembled WGS sequence"/>
</dbReference>
<accession>A0A2W7QVA9</accession>
<evidence type="ECO:0000313" key="3">
    <source>
        <dbReference type="Proteomes" id="UP000249115"/>
    </source>
</evidence>
<dbReference type="Proteomes" id="UP000321927">
    <property type="component" value="Unassembled WGS sequence"/>
</dbReference>
<evidence type="ECO:0000313" key="1">
    <source>
        <dbReference type="EMBL" id="PZX52463.1"/>
    </source>
</evidence>
<evidence type="ECO:0000313" key="2">
    <source>
        <dbReference type="EMBL" id="TXD76193.1"/>
    </source>
</evidence>
<dbReference type="EMBL" id="VORV01000014">
    <property type="protein sequence ID" value="TXD76193.1"/>
    <property type="molecule type" value="Genomic_DNA"/>
</dbReference>
<dbReference type="RefSeq" id="WP_086502730.1">
    <property type="nucleotide sequence ID" value="NZ_MSSV01000019.1"/>
</dbReference>
<gene>
    <name evidence="2" type="ORF">ESW18_17330</name>
    <name evidence="1" type="ORF">LV84_03469</name>
</gene>
<reference evidence="2 4" key="2">
    <citation type="submission" date="2019-08" db="EMBL/GenBank/DDBJ databases">
        <title>Genome of Algoriphagus ratkowskyi IC026.</title>
        <authorList>
            <person name="Bowman J.P."/>
        </authorList>
    </citation>
    <scope>NUCLEOTIDE SEQUENCE [LARGE SCALE GENOMIC DNA]</scope>
    <source>
        <strain evidence="2 4">IC026</strain>
    </source>
</reference>
<keyword evidence="4" id="KW-1185">Reference proteome</keyword>
<sequence length="75" mass="8812">MDRGLKINFRKEVLKALHKEIINRVEAKECLNSKYGNSELPLFFDFEPNDPLKAYIEGMEKMNLILPLFRLNDSI</sequence>
<reference evidence="1 3" key="1">
    <citation type="submission" date="2018-06" db="EMBL/GenBank/DDBJ databases">
        <title>Genomic Encyclopedia of Archaeal and Bacterial Type Strains, Phase II (KMG-II): from individual species to whole genera.</title>
        <authorList>
            <person name="Goeker M."/>
        </authorList>
    </citation>
    <scope>NUCLEOTIDE SEQUENCE [LARGE SCALE GENOMIC DNA]</scope>
    <source>
        <strain evidence="1 3">DSM 22686</strain>
    </source>
</reference>